<name>A0A843BDG3_9BURK</name>
<dbReference type="EMBL" id="JABBCQ020000010">
    <property type="protein sequence ID" value="MBI1625387.1"/>
    <property type="molecule type" value="Genomic_DNA"/>
</dbReference>
<comment type="caution">
    <text evidence="2">The sequence shown here is derived from an EMBL/GenBank/DDBJ whole genome shotgun (WGS) entry which is preliminary data.</text>
</comment>
<proteinExistence type="predicted"/>
<dbReference type="RefSeq" id="WP_198460549.1">
    <property type="nucleotide sequence ID" value="NZ_JABBCQ020000010.1"/>
</dbReference>
<dbReference type="Proteomes" id="UP000530032">
    <property type="component" value="Unassembled WGS sequence"/>
</dbReference>
<evidence type="ECO:0000313" key="3">
    <source>
        <dbReference type="Proteomes" id="UP000530032"/>
    </source>
</evidence>
<reference evidence="2" key="1">
    <citation type="submission" date="2020-12" db="EMBL/GenBank/DDBJ databases">
        <title>Comamonas sp. nov., isolated from stream water.</title>
        <authorList>
            <person name="Park K.-H."/>
        </authorList>
    </citation>
    <scope>NUCLEOTIDE SEQUENCE</scope>
    <source>
        <strain evidence="2">EJ-4</strain>
    </source>
</reference>
<keyword evidence="3" id="KW-1185">Reference proteome</keyword>
<sequence length="95" mass="10466">MSRSNLKPINMAAHFGASKRGQSPLAKPEPSAKALHQRRQEERLQVATAPIRNGTTRETYTGGELMQSTRAGATDALRLPSVLMGQRTHRKDSQQ</sequence>
<dbReference type="AlphaFoldDB" id="A0A843BDG3"/>
<feature type="region of interest" description="Disordered" evidence="1">
    <location>
        <begin position="68"/>
        <end position="95"/>
    </location>
</feature>
<protein>
    <submittedName>
        <fullName evidence="2">Uncharacterized protein</fullName>
    </submittedName>
</protein>
<accession>A0A843BDG3</accession>
<evidence type="ECO:0000313" key="2">
    <source>
        <dbReference type="EMBL" id="MBI1625387.1"/>
    </source>
</evidence>
<evidence type="ECO:0000256" key="1">
    <source>
        <dbReference type="SAM" id="MobiDB-lite"/>
    </source>
</evidence>
<organism evidence="2 3">
    <name type="scientific">Comamonas suwonensis</name>
    <dbReference type="NCBI Taxonomy" id="2606214"/>
    <lineage>
        <taxon>Bacteria</taxon>
        <taxon>Pseudomonadati</taxon>
        <taxon>Pseudomonadota</taxon>
        <taxon>Betaproteobacteria</taxon>
        <taxon>Burkholderiales</taxon>
        <taxon>Comamonadaceae</taxon>
        <taxon>Comamonas</taxon>
    </lineage>
</organism>
<feature type="region of interest" description="Disordered" evidence="1">
    <location>
        <begin position="1"/>
        <end position="38"/>
    </location>
</feature>
<gene>
    <name evidence="2" type="ORF">HF327_012860</name>
</gene>